<evidence type="ECO:0000313" key="17">
    <source>
        <dbReference type="Proteomes" id="UP000176609"/>
    </source>
</evidence>
<gene>
    <name evidence="16" type="ORF">A2960_00570</name>
</gene>
<sequence length="320" mass="36269">MKIAKKYLITGGAGFIGSHLCDKMLEDGNEVYCIDNLITGSKKNISHHFTNPRFHFIDHDVIKPLNDQLIRQIKGLDYVFHLASPASPPQYLKLSIETLLVNSIGTYNLLELIKESRAIFILASTSEVYGNPIVHPQKENYFGNVNPVGRRACYDEGKRFSESLTMEFYRKYHLKTRIVRIFNTFGPRMQVTDGRVISNFITQALSNKDLTVYGSGSQTRSFCYITDMVEGLIKVSRGMNLDGEVINLGNRDEKSINQIAGLIIKLSRSNSEVVKVSARIEDDPDRRQPDITKAVKLTGWQPKVTLEKGLIKTIEYFRSL</sequence>
<evidence type="ECO:0000256" key="13">
    <source>
        <dbReference type="ARBA" id="ARBA00023180"/>
    </source>
</evidence>
<keyword evidence="14" id="KW-0456">Lyase</keyword>
<accession>A0A1F6APP7</accession>
<evidence type="ECO:0000256" key="2">
    <source>
        <dbReference type="ARBA" id="ARBA00004447"/>
    </source>
</evidence>
<evidence type="ECO:0000256" key="7">
    <source>
        <dbReference type="ARBA" id="ARBA00022793"/>
    </source>
</evidence>
<reference evidence="16 17" key="1">
    <citation type="journal article" date="2016" name="Nat. Commun.">
        <title>Thousands of microbial genomes shed light on interconnected biogeochemical processes in an aquifer system.</title>
        <authorList>
            <person name="Anantharaman K."/>
            <person name="Brown C.T."/>
            <person name="Hug L.A."/>
            <person name="Sharon I."/>
            <person name="Castelle C.J."/>
            <person name="Probst A.J."/>
            <person name="Thomas B.C."/>
            <person name="Singh A."/>
            <person name="Wilkins M.J."/>
            <person name="Karaoz U."/>
            <person name="Brodie E.L."/>
            <person name="Williams K.H."/>
            <person name="Hubbard S.S."/>
            <person name="Banfield J.F."/>
        </authorList>
    </citation>
    <scope>NUCLEOTIDE SEQUENCE [LARGE SCALE GENOMIC DNA]</scope>
</reference>
<evidence type="ECO:0000256" key="3">
    <source>
        <dbReference type="ARBA" id="ARBA00005100"/>
    </source>
</evidence>
<keyword evidence="7" id="KW-0210">Decarboxylase</keyword>
<dbReference type="InterPro" id="IPR016040">
    <property type="entry name" value="NAD(P)-bd_dom"/>
</dbReference>
<evidence type="ECO:0000259" key="15">
    <source>
        <dbReference type="Pfam" id="PF16363"/>
    </source>
</evidence>
<evidence type="ECO:0000256" key="8">
    <source>
        <dbReference type="ARBA" id="ARBA00022968"/>
    </source>
</evidence>
<comment type="caution">
    <text evidence="16">The sequence shown here is derived from an EMBL/GenBank/DDBJ whole genome shotgun (WGS) entry which is preliminary data.</text>
</comment>
<feature type="domain" description="NAD(P)-binding" evidence="15">
    <location>
        <begin position="8"/>
        <end position="310"/>
    </location>
</feature>
<evidence type="ECO:0000313" key="16">
    <source>
        <dbReference type="EMBL" id="OGG26651.1"/>
    </source>
</evidence>
<dbReference type="SUPFAM" id="SSF51735">
    <property type="entry name" value="NAD(P)-binding Rossmann-fold domains"/>
    <property type="match status" value="1"/>
</dbReference>
<comment type="pathway">
    <text evidence="3">Nucleotide-sugar biosynthesis; UDP-alpha-D-xylose biosynthesis; UDP-alpha-D-xylose from UDP-alpha-D-glucuronate: step 1/1.</text>
</comment>
<evidence type="ECO:0000256" key="9">
    <source>
        <dbReference type="ARBA" id="ARBA00022989"/>
    </source>
</evidence>
<dbReference type="GO" id="GO:0005737">
    <property type="term" value="C:cytoplasm"/>
    <property type="evidence" value="ECO:0007669"/>
    <property type="project" value="TreeGrafter"/>
</dbReference>
<dbReference type="GO" id="GO:0070403">
    <property type="term" value="F:NAD+ binding"/>
    <property type="evidence" value="ECO:0007669"/>
    <property type="project" value="InterPro"/>
</dbReference>
<evidence type="ECO:0000256" key="10">
    <source>
        <dbReference type="ARBA" id="ARBA00023027"/>
    </source>
</evidence>
<dbReference type="Pfam" id="PF16363">
    <property type="entry name" value="GDP_Man_Dehyd"/>
    <property type="match status" value="1"/>
</dbReference>
<comment type="cofactor">
    <cofactor evidence="1">
        <name>NAD(+)</name>
        <dbReference type="ChEBI" id="CHEBI:57540"/>
    </cofactor>
</comment>
<dbReference type="UniPathway" id="UPA00796">
    <property type="reaction ID" value="UER00771"/>
</dbReference>
<comment type="similarity">
    <text evidence="4">Belongs to the NAD(P)-dependent epimerase/dehydratase family. UDP-glucuronic acid decarboxylase subfamily.</text>
</comment>
<name>A0A1F6APP7_9BACT</name>
<dbReference type="EMBL" id="MFJR01000007">
    <property type="protein sequence ID" value="OGG26651.1"/>
    <property type="molecule type" value="Genomic_DNA"/>
</dbReference>
<dbReference type="GO" id="GO:0048040">
    <property type="term" value="F:UDP-glucuronate decarboxylase activity"/>
    <property type="evidence" value="ECO:0007669"/>
    <property type="project" value="UniProtKB-EC"/>
</dbReference>
<keyword evidence="9" id="KW-1133">Transmembrane helix</keyword>
<keyword evidence="10" id="KW-0520">NAD</keyword>
<keyword evidence="12" id="KW-0472">Membrane</keyword>
<evidence type="ECO:0000256" key="5">
    <source>
        <dbReference type="ARBA" id="ARBA00012290"/>
    </source>
</evidence>
<dbReference type="InterPro" id="IPR044516">
    <property type="entry name" value="UXS-like"/>
</dbReference>
<dbReference type="FunFam" id="3.40.50.720:FF:000065">
    <property type="entry name" value="UDP-glucuronic acid decarboxylase 1"/>
    <property type="match status" value="1"/>
</dbReference>
<evidence type="ECO:0000256" key="12">
    <source>
        <dbReference type="ARBA" id="ARBA00023136"/>
    </source>
</evidence>
<evidence type="ECO:0000256" key="11">
    <source>
        <dbReference type="ARBA" id="ARBA00023034"/>
    </source>
</evidence>
<dbReference type="Proteomes" id="UP000176609">
    <property type="component" value="Unassembled WGS sequence"/>
</dbReference>
<dbReference type="PANTHER" id="PTHR43078">
    <property type="entry name" value="UDP-GLUCURONIC ACID DECARBOXYLASE-RELATED"/>
    <property type="match status" value="1"/>
</dbReference>
<evidence type="ECO:0000256" key="6">
    <source>
        <dbReference type="ARBA" id="ARBA00022692"/>
    </source>
</evidence>
<evidence type="ECO:0000256" key="14">
    <source>
        <dbReference type="ARBA" id="ARBA00023239"/>
    </source>
</evidence>
<dbReference type="InterPro" id="IPR036291">
    <property type="entry name" value="NAD(P)-bd_dom_sf"/>
</dbReference>
<keyword evidence="8" id="KW-0735">Signal-anchor</keyword>
<dbReference type="CDD" id="cd05230">
    <property type="entry name" value="UGD_SDR_e"/>
    <property type="match status" value="1"/>
</dbReference>
<proteinExistence type="inferred from homology"/>
<organism evidence="16 17">
    <name type="scientific">Candidatus Gottesmanbacteria bacterium RIFCSPLOWO2_01_FULL_39_12b</name>
    <dbReference type="NCBI Taxonomy" id="1798388"/>
    <lineage>
        <taxon>Bacteria</taxon>
        <taxon>Candidatus Gottesmaniibacteriota</taxon>
    </lineage>
</organism>
<protein>
    <recommendedName>
        <fullName evidence="5">UDP-glucuronate decarboxylase</fullName>
        <ecNumber evidence="5">4.1.1.35</ecNumber>
    </recommendedName>
</protein>
<comment type="subcellular location">
    <subcellularLocation>
        <location evidence="2">Golgi apparatus</location>
        <location evidence="2">Golgi stack membrane</location>
        <topology evidence="2">Single-pass type II membrane protein</topology>
    </subcellularLocation>
</comment>
<keyword evidence="6" id="KW-0812">Transmembrane</keyword>
<dbReference type="Gene3D" id="3.40.50.720">
    <property type="entry name" value="NAD(P)-binding Rossmann-like Domain"/>
    <property type="match status" value="1"/>
</dbReference>
<dbReference type="EC" id="4.1.1.35" evidence="5"/>
<dbReference type="AlphaFoldDB" id="A0A1F6APP7"/>
<dbReference type="GO" id="GO:0042732">
    <property type="term" value="P:D-xylose metabolic process"/>
    <property type="evidence" value="ECO:0007669"/>
    <property type="project" value="InterPro"/>
</dbReference>
<evidence type="ECO:0000256" key="4">
    <source>
        <dbReference type="ARBA" id="ARBA00007505"/>
    </source>
</evidence>
<evidence type="ECO:0000256" key="1">
    <source>
        <dbReference type="ARBA" id="ARBA00001911"/>
    </source>
</evidence>
<keyword evidence="11" id="KW-0333">Golgi apparatus</keyword>
<dbReference type="GO" id="GO:0033320">
    <property type="term" value="P:UDP-D-xylose biosynthetic process"/>
    <property type="evidence" value="ECO:0007669"/>
    <property type="project" value="UniProtKB-UniPathway"/>
</dbReference>
<dbReference type="PANTHER" id="PTHR43078:SF6">
    <property type="entry name" value="UDP-GLUCURONIC ACID DECARBOXYLASE 1"/>
    <property type="match status" value="1"/>
</dbReference>
<keyword evidence="13" id="KW-0325">Glycoprotein</keyword>